<protein>
    <submittedName>
        <fullName evidence="4">HSP20 family protein</fullName>
    </submittedName>
</protein>
<dbReference type="InterPro" id="IPR008978">
    <property type="entry name" value="HSP20-like_chaperone"/>
</dbReference>
<evidence type="ECO:0000256" key="1">
    <source>
        <dbReference type="PROSITE-ProRule" id="PRU00285"/>
    </source>
</evidence>
<proteinExistence type="inferred from homology"/>
<keyword evidence="5" id="KW-1185">Reference proteome</keyword>
<dbReference type="PROSITE" id="PS01031">
    <property type="entry name" value="SHSP"/>
    <property type="match status" value="1"/>
</dbReference>
<evidence type="ECO:0000259" key="3">
    <source>
        <dbReference type="PROSITE" id="PS01031"/>
    </source>
</evidence>
<dbReference type="CDD" id="cd06471">
    <property type="entry name" value="ACD_LpsHSP_like"/>
    <property type="match status" value="1"/>
</dbReference>
<dbReference type="RefSeq" id="WP_092643311.1">
    <property type="nucleotide sequence ID" value="NZ_FNID01000049.1"/>
</dbReference>
<dbReference type="Proteomes" id="UP000199182">
    <property type="component" value="Unassembled WGS sequence"/>
</dbReference>
<evidence type="ECO:0000313" key="4">
    <source>
        <dbReference type="EMBL" id="SDO04466.1"/>
    </source>
</evidence>
<name>A0A1H0GC67_9FIRM</name>
<dbReference type="SUPFAM" id="SSF49764">
    <property type="entry name" value="HSP20-like chaperones"/>
    <property type="match status" value="1"/>
</dbReference>
<dbReference type="Gene3D" id="2.60.40.790">
    <property type="match status" value="1"/>
</dbReference>
<evidence type="ECO:0000256" key="2">
    <source>
        <dbReference type="RuleBase" id="RU003616"/>
    </source>
</evidence>
<gene>
    <name evidence="4" type="ORF">SAMN05192585_14919</name>
</gene>
<dbReference type="PANTHER" id="PTHR11527">
    <property type="entry name" value="HEAT-SHOCK PROTEIN 20 FAMILY MEMBER"/>
    <property type="match status" value="1"/>
</dbReference>
<dbReference type="Pfam" id="PF00011">
    <property type="entry name" value="HSP20"/>
    <property type="match status" value="1"/>
</dbReference>
<dbReference type="STRING" id="258515.SAMN05192585_14919"/>
<reference evidence="4 5" key="1">
    <citation type="submission" date="2016-10" db="EMBL/GenBank/DDBJ databases">
        <authorList>
            <person name="de Groot N.N."/>
        </authorList>
    </citation>
    <scope>NUCLEOTIDE SEQUENCE [LARGE SCALE GENOMIC DNA]</scope>
    <source>
        <strain evidence="4 5">CGMCC 1.5012</strain>
    </source>
</reference>
<dbReference type="AlphaFoldDB" id="A0A1H0GC67"/>
<feature type="domain" description="SHSP" evidence="3">
    <location>
        <begin position="29"/>
        <end position="140"/>
    </location>
</feature>
<accession>A0A1H0GC67</accession>
<dbReference type="EMBL" id="FNID01000049">
    <property type="protein sequence ID" value="SDO04466.1"/>
    <property type="molecule type" value="Genomic_DNA"/>
</dbReference>
<dbReference type="InterPro" id="IPR031107">
    <property type="entry name" value="Small_HSP"/>
</dbReference>
<dbReference type="OrthoDB" id="9811615at2"/>
<comment type="similarity">
    <text evidence="1 2">Belongs to the small heat shock protein (HSP20) family.</text>
</comment>
<sequence length="140" mass="16296">MFDLMPFDRRNFKDMQRFFDGFEKNLFGWPESFGGFKTDIIDQGSQYVLEAELPGFAKEDLNIDIDGDRLTISAQHTAENEEKNENFVRRERSYGSYSRSFDISNIKAEAITAEYKNGVLFLTMPKNDQAAEKSRRIQIQ</sequence>
<dbReference type="InterPro" id="IPR002068">
    <property type="entry name" value="A-crystallin/Hsp20_dom"/>
</dbReference>
<evidence type="ECO:0000313" key="5">
    <source>
        <dbReference type="Proteomes" id="UP000199182"/>
    </source>
</evidence>
<organism evidence="4 5">
    <name type="scientific">Acetanaerobacterium elongatum</name>
    <dbReference type="NCBI Taxonomy" id="258515"/>
    <lineage>
        <taxon>Bacteria</taxon>
        <taxon>Bacillati</taxon>
        <taxon>Bacillota</taxon>
        <taxon>Clostridia</taxon>
        <taxon>Eubacteriales</taxon>
        <taxon>Oscillospiraceae</taxon>
        <taxon>Acetanaerobacterium</taxon>
    </lineage>
</organism>